<evidence type="ECO:0000256" key="6">
    <source>
        <dbReference type="ARBA" id="ARBA00023170"/>
    </source>
</evidence>
<evidence type="ECO:0000256" key="7">
    <source>
        <dbReference type="ARBA" id="ARBA00023224"/>
    </source>
</evidence>
<accession>A0A811UI99</accession>
<feature type="transmembrane region" description="Helical" evidence="8">
    <location>
        <begin position="385"/>
        <end position="405"/>
    </location>
</feature>
<dbReference type="AlphaFoldDB" id="A0A811UI99"/>
<comment type="caution">
    <text evidence="9">The sequence shown here is derived from an EMBL/GenBank/DDBJ whole genome shotgun (WGS) entry which is preliminary data.</text>
</comment>
<dbReference type="InterPro" id="IPR013604">
    <property type="entry name" value="7TM_chemorcpt"/>
</dbReference>
<feature type="transmembrane region" description="Helical" evidence="8">
    <location>
        <begin position="308"/>
        <end position="326"/>
    </location>
</feature>
<dbReference type="GO" id="GO:0008049">
    <property type="term" value="P:male courtship behavior"/>
    <property type="evidence" value="ECO:0007669"/>
    <property type="project" value="TreeGrafter"/>
</dbReference>
<feature type="transmembrane region" description="Helical" evidence="8">
    <location>
        <begin position="273"/>
        <end position="296"/>
    </location>
</feature>
<keyword evidence="3 8" id="KW-0812">Transmembrane</keyword>
<feature type="transmembrane region" description="Helical" evidence="8">
    <location>
        <begin position="109"/>
        <end position="129"/>
    </location>
</feature>
<keyword evidence="7 8" id="KW-0807">Transducer</keyword>
<sequence length="412" mass="47889">MLRAKARSLKQILATKRHCKAKRGKLTTAYCIFSEIKWLVYILTACGLLPFYEIISDSEIARKKGLFASLYTTIVRILCLLVITTNSYTLFSLTTISYSFFGSVDLVNYVLHMFLNIFCFAVIIFSCAVKSRHFLRAANKLLLIDGQLQRYANNTDCLENGCAFQWKYFIYLETSICNFFIIFIALLCHLLFLRFRYLNRFVKSFTNGGRNQKLKQQLRAKHSTENPIFYITLPEERVRPKHEIQQESFISVSSYIYRSYYELLKIYKQLNEYVGHALLVYFIYVFYLTSLAIYRMIYRAKSSKLSKFPLYGFASLILHMSILVLVTRCCSKLTEEAQKIASIIANIYGRNEKSRKVTDKFLTTNLKSDLQFTACKVFTIDNSTLFKLCCAVATYLAILGQFCLLEKSRSEH</sequence>
<dbReference type="GO" id="GO:0030425">
    <property type="term" value="C:dendrite"/>
    <property type="evidence" value="ECO:0007669"/>
    <property type="project" value="TreeGrafter"/>
</dbReference>
<dbReference type="Proteomes" id="UP000606786">
    <property type="component" value="Unassembled WGS sequence"/>
</dbReference>
<dbReference type="PANTHER" id="PTHR21143">
    <property type="entry name" value="INVERTEBRATE GUSTATORY RECEPTOR"/>
    <property type="match status" value="1"/>
</dbReference>
<comment type="similarity">
    <text evidence="8">Belongs to the insect chemoreceptor superfamily. Gustatory receptor (GR) family.</text>
</comment>
<dbReference type="Pfam" id="PF08395">
    <property type="entry name" value="7tm_7"/>
    <property type="match status" value="1"/>
</dbReference>
<evidence type="ECO:0000313" key="9">
    <source>
        <dbReference type="EMBL" id="CAD6998048.1"/>
    </source>
</evidence>
<evidence type="ECO:0000256" key="8">
    <source>
        <dbReference type="RuleBase" id="RU363108"/>
    </source>
</evidence>
<evidence type="ECO:0000256" key="5">
    <source>
        <dbReference type="ARBA" id="ARBA00023136"/>
    </source>
</evidence>
<name>A0A811UI99_CERCA</name>
<gene>
    <name evidence="9" type="ORF">CCAP1982_LOCUS6664</name>
</gene>
<dbReference type="GO" id="GO:0030424">
    <property type="term" value="C:axon"/>
    <property type="evidence" value="ECO:0007669"/>
    <property type="project" value="TreeGrafter"/>
</dbReference>
<protein>
    <recommendedName>
        <fullName evidence="8">Gustatory receptor</fullName>
    </recommendedName>
</protein>
<keyword evidence="5 8" id="KW-0472">Membrane</keyword>
<dbReference type="PANTHER" id="PTHR21143:SF133">
    <property type="entry name" value="GUSTATORY AND PHEROMONE RECEPTOR 32A-RELATED"/>
    <property type="match status" value="1"/>
</dbReference>
<evidence type="ECO:0000256" key="1">
    <source>
        <dbReference type="ARBA" id="ARBA00004651"/>
    </source>
</evidence>
<feature type="transmembrane region" description="Helical" evidence="8">
    <location>
        <begin position="38"/>
        <end position="55"/>
    </location>
</feature>
<dbReference type="OrthoDB" id="6366728at2759"/>
<keyword evidence="2 8" id="KW-1003">Cell membrane</keyword>
<reference evidence="9" key="1">
    <citation type="submission" date="2020-11" db="EMBL/GenBank/DDBJ databases">
        <authorList>
            <person name="Whitehead M."/>
        </authorList>
    </citation>
    <scope>NUCLEOTIDE SEQUENCE</scope>
    <source>
        <strain evidence="9">EGII</strain>
    </source>
</reference>
<organism evidence="9 10">
    <name type="scientific">Ceratitis capitata</name>
    <name type="common">Mediterranean fruit fly</name>
    <name type="synonym">Tephritis capitata</name>
    <dbReference type="NCBI Taxonomy" id="7213"/>
    <lineage>
        <taxon>Eukaryota</taxon>
        <taxon>Metazoa</taxon>
        <taxon>Ecdysozoa</taxon>
        <taxon>Arthropoda</taxon>
        <taxon>Hexapoda</taxon>
        <taxon>Insecta</taxon>
        <taxon>Pterygota</taxon>
        <taxon>Neoptera</taxon>
        <taxon>Endopterygota</taxon>
        <taxon>Diptera</taxon>
        <taxon>Brachycera</taxon>
        <taxon>Muscomorpha</taxon>
        <taxon>Tephritoidea</taxon>
        <taxon>Tephritidae</taxon>
        <taxon>Ceratitis</taxon>
        <taxon>Ceratitis</taxon>
    </lineage>
</organism>
<keyword evidence="4 8" id="KW-1133">Transmembrane helix</keyword>
<dbReference type="GO" id="GO:0005886">
    <property type="term" value="C:plasma membrane"/>
    <property type="evidence" value="ECO:0007669"/>
    <property type="project" value="UniProtKB-SubCell"/>
</dbReference>
<evidence type="ECO:0000256" key="4">
    <source>
        <dbReference type="ARBA" id="ARBA00022989"/>
    </source>
</evidence>
<dbReference type="GO" id="GO:0043025">
    <property type="term" value="C:neuronal cell body"/>
    <property type="evidence" value="ECO:0007669"/>
    <property type="project" value="TreeGrafter"/>
</dbReference>
<evidence type="ECO:0000256" key="3">
    <source>
        <dbReference type="ARBA" id="ARBA00022692"/>
    </source>
</evidence>
<feature type="transmembrane region" description="Helical" evidence="8">
    <location>
        <begin position="67"/>
        <end position="89"/>
    </location>
</feature>
<dbReference type="GO" id="GO:0050909">
    <property type="term" value="P:sensory perception of taste"/>
    <property type="evidence" value="ECO:0007669"/>
    <property type="project" value="InterPro"/>
</dbReference>
<evidence type="ECO:0000256" key="2">
    <source>
        <dbReference type="ARBA" id="ARBA00022475"/>
    </source>
</evidence>
<feature type="transmembrane region" description="Helical" evidence="8">
    <location>
        <begin position="176"/>
        <end position="195"/>
    </location>
</feature>
<proteinExistence type="inferred from homology"/>
<dbReference type="GO" id="GO:0007165">
    <property type="term" value="P:signal transduction"/>
    <property type="evidence" value="ECO:0007669"/>
    <property type="project" value="UniProtKB-KW"/>
</dbReference>
<evidence type="ECO:0000313" key="10">
    <source>
        <dbReference type="Proteomes" id="UP000606786"/>
    </source>
</evidence>
<keyword evidence="10" id="KW-1185">Reference proteome</keyword>
<keyword evidence="6 8" id="KW-0675">Receptor</keyword>
<comment type="subcellular location">
    <subcellularLocation>
        <location evidence="1 8">Cell membrane</location>
        <topology evidence="1 8">Multi-pass membrane protein</topology>
    </subcellularLocation>
</comment>
<comment type="function">
    <text evidence="8">Gustatory receptor which mediates acceptance or avoidance behavior, depending on its substrates.</text>
</comment>
<dbReference type="GO" id="GO:0007635">
    <property type="term" value="P:chemosensory behavior"/>
    <property type="evidence" value="ECO:0007669"/>
    <property type="project" value="TreeGrafter"/>
</dbReference>
<dbReference type="EMBL" id="CAJHJT010000012">
    <property type="protein sequence ID" value="CAD6998048.1"/>
    <property type="molecule type" value="Genomic_DNA"/>
</dbReference>